<dbReference type="InterPro" id="IPR023213">
    <property type="entry name" value="CAT-like_dom_sf"/>
</dbReference>
<dbReference type="Proteomes" id="UP000193689">
    <property type="component" value="Unassembled WGS sequence"/>
</dbReference>
<dbReference type="InParanoid" id="A0A1Y2D9G1"/>
<feature type="compositionally biased region" description="Polar residues" evidence="1">
    <location>
        <begin position="74"/>
        <end position="87"/>
    </location>
</feature>
<dbReference type="Gene3D" id="3.30.559.30">
    <property type="entry name" value="Nonribosomal peptide synthetase, condensation domain"/>
    <property type="match status" value="1"/>
</dbReference>
<dbReference type="InterPro" id="IPR001242">
    <property type="entry name" value="Condensation_dom"/>
</dbReference>
<keyword evidence="4" id="KW-1185">Reference proteome</keyword>
<evidence type="ECO:0000313" key="3">
    <source>
        <dbReference type="EMBL" id="ORY55903.1"/>
    </source>
</evidence>
<dbReference type="GO" id="GO:0005737">
    <property type="term" value="C:cytoplasm"/>
    <property type="evidence" value="ECO:0007669"/>
    <property type="project" value="TreeGrafter"/>
</dbReference>
<dbReference type="Gene3D" id="3.30.559.10">
    <property type="entry name" value="Chloramphenicol acetyltransferase-like domain"/>
    <property type="match status" value="1"/>
</dbReference>
<dbReference type="GeneID" id="63777700"/>
<dbReference type="Pfam" id="PF00668">
    <property type="entry name" value="Condensation"/>
    <property type="match status" value="1"/>
</dbReference>
<comment type="caution">
    <text evidence="3">The sequence shown here is derived from an EMBL/GenBank/DDBJ whole genome shotgun (WGS) entry which is preliminary data.</text>
</comment>
<dbReference type="GO" id="GO:0031177">
    <property type="term" value="F:phosphopantetheine binding"/>
    <property type="evidence" value="ECO:0007669"/>
    <property type="project" value="TreeGrafter"/>
</dbReference>
<evidence type="ECO:0000256" key="1">
    <source>
        <dbReference type="SAM" id="MobiDB-lite"/>
    </source>
</evidence>
<name>A0A1Y2D9G1_9PEZI</name>
<feature type="domain" description="Condensation" evidence="2">
    <location>
        <begin position="153"/>
        <end position="422"/>
    </location>
</feature>
<proteinExistence type="predicted"/>
<protein>
    <submittedName>
        <fullName evidence="3">Condensation domain-domain-containing protein</fullName>
    </submittedName>
</protein>
<feature type="region of interest" description="Disordered" evidence="1">
    <location>
        <begin position="1"/>
        <end position="103"/>
    </location>
</feature>
<evidence type="ECO:0000313" key="4">
    <source>
        <dbReference type="Proteomes" id="UP000193689"/>
    </source>
</evidence>
<dbReference type="EMBL" id="MCFJ01000025">
    <property type="protein sequence ID" value="ORY55903.1"/>
    <property type="molecule type" value="Genomic_DNA"/>
</dbReference>
<gene>
    <name evidence="3" type="ORF">BCR38DRAFT_451854</name>
</gene>
<dbReference type="PANTHER" id="PTHR45527">
    <property type="entry name" value="NONRIBOSOMAL PEPTIDE SYNTHETASE"/>
    <property type="match status" value="1"/>
</dbReference>
<organism evidence="3 4">
    <name type="scientific">Pseudomassariella vexata</name>
    <dbReference type="NCBI Taxonomy" id="1141098"/>
    <lineage>
        <taxon>Eukaryota</taxon>
        <taxon>Fungi</taxon>
        <taxon>Dikarya</taxon>
        <taxon>Ascomycota</taxon>
        <taxon>Pezizomycotina</taxon>
        <taxon>Sordariomycetes</taxon>
        <taxon>Xylariomycetidae</taxon>
        <taxon>Amphisphaeriales</taxon>
        <taxon>Pseudomassariaceae</taxon>
        <taxon>Pseudomassariella</taxon>
    </lineage>
</organism>
<dbReference type="SUPFAM" id="SSF52777">
    <property type="entry name" value="CoA-dependent acyltransferases"/>
    <property type="match status" value="2"/>
</dbReference>
<dbReference type="STRING" id="1141098.A0A1Y2D9G1"/>
<dbReference type="PANTHER" id="PTHR45527:SF12">
    <property type="entry name" value="NONRIBOSOMAL PEPTIDE SYNTHETASE IVOA"/>
    <property type="match status" value="1"/>
</dbReference>
<dbReference type="GO" id="GO:0003824">
    <property type="term" value="F:catalytic activity"/>
    <property type="evidence" value="ECO:0007669"/>
    <property type="project" value="InterPro"/>
</dbReference>
<reference evidence="3 4" key="1">
    <citation type="submission" date="2016-07" db="EMBL/GenBank/DDBJ databases">
        <title>Pervasive Adenine N6-methylation of Active Genes in Fungi.</title>
        <authorList>
            <consortium name="DOE Joint Genome Institute"/>
            <person name="Mondo S.J."/>
            <person name="Dannebaum R.O."/>
            <person name="Kuo R.C."/>
            <person name="Labutti K."/>
            <person name="Haridas S."/>
            <person name="Kuo A."/>
            <person name="Salamov A."/>
            <person name="Ahrendt S.R."/>
            <person name="Lipzen A."/>
            <person name="Sullivan W."/>
            <person name="Andreopoulos W.B."/>
            <person name="Clum A."/>
            <person name="Lindquist E."/>
            <person name="Daum C."/>
            <person name="Ramamoorthy G.K."/>
            <person name="Gryganskyi A."/>
            <person name="Culley D."/>
            <person name="Magnuson J.K."/>
            <person name="James T.Y."/>
            <person name="O'Malley M.A."/>
            <person name="Stajich J.E."/>
            <person name="Spatafora J.W."/>
            <person name="Visel A."/>
            <person name="Grigoriev I.V."/>
        </authorList>
    </citation>
    <scope>NUCLEOTIDE SEQUENCE [LARGE SCALE GENOMIC DNA]</scope>
    <source>
        <strain evidence="3 4">CBS 129021</strain>
    </source>
</reference>
<dbReference type="OrthoDB" id="416786at2759"/>
<dbReference type="AlphaFoldDB" id="A0A1Y2D9G1"/>
<dbReference type="GO" id="GO:0044550">
    <property type="term" value="P:secondary metabolite biosynthetic process"/>
    <property type="evidence" value="ECO:0007669"/>
    <property type="project" value="TreeGrafter"/>
</dbReference>
<evidence type="ECO:0000259" key="2">
    <source>
        <dbReference type="Pfam" id="PF00668"/>
    </source>
</evidence>
<accession>A0A1Y2D9G1</accession>
<dbReference type="RefSeq" id="XP_040709855.1">
    <property type="nucleotide sequence ID" value="XM_040861488.1"/>
</dbReference>
<sequence length="593" mass="64670">MAQQRDDVMAAAVVGNSNEEGQRKQSFLVRLPSRTTPTANADGGTAAYPVTPMQTGAPTPFGSTAGTPLYETEQVPSQNQTQNSNNARPEGPGRQQTTSVESLVSRWDRQKAVARLGVHDSSVEAVMPALPGQEFHLASWLMSGRTLAEPTWAFATKKPVDEHRLRAAWAALRRRHASMRSTLVAVRPDEAVTVVLRQASGASNYATFSKVSFSPSQTLEERVKAQLEKLARQPSSLETPPVRLTLVCGNASEGDAVLITIHHAACDTRSMGLLVQELMTLYQGKPVLTKAPSFRNFVKETLSTHDREAEEHFWKETLRDCQETIVQPETTDIDDTHIMKTEILVRGTKASIAAVDKAAASVRVSPDAIIYLAFTRILAERTGSKHPVFGCFHSGRGSIDSIENIESLVGPCSTMLPTTVPSGVDVSSEYCQDKSSKSNLIHALESVQELLDAELPYEQSRLRDVLRWAGLGQNESESVPFNTYLNILWDHKLQGSPPSHADQPGDWERMDLGVRTDYSAAAAIPGRTTVDNLDTSAVMRHHNVLVDVGCDQDAGVLEIRLRADEVLMGVDKLTVLAQAIDDEVAGLVDCLSC</sequence>
<dbReference type="GO" id="GO:0043041">
    <property type="term" value="P:amino acid activation for nonribosomal peptide biosynthetic process"/>
    <property type="evidence" value="ECO:0007669"/>
    <property type="project" value="TreeGrafter"/>
</dbReference>
<feature type="compositionally biased region" description="Polar residues" evidence="1">
    <location>
        <begin position="52"/>
        <end position="66"/>
    </location>
</feature>